<feature type="transmembrane region" description="Helical" evidence="9">
    <location>
        <begin position="126"/>
        <end position="147"/>
    </location>
</feature>
<dbReference type="SUPFAM" id="SSF54631">
    <property type="entry name" value="CBS-domain pair"/>
    <property type="match status" value="1"/>
</dbReference>
<evidence type="ECO:0000256" key="2">
    <source>
        <dbReference type="ARBA" id="ARBA00022475"/>
    </source>
</evidence>
<dbReference type="InterPro" id="IPR044751">
    <property type="entry name" value="Ion_transp-like_CBS"/>
</dbReference>
<evidence type="ECO:0000259" key="11">
    <source>
        <dbReference type="PROSITE" id="PS51846"/>
    </source>
</evidence>
<accession>A0A0F6Z6H4</accession>
<feature type="transmembrane region" description="Helical" evidence="9">
    <location>
        <begin position="99"/>
        <end position="119"/>
    </location>
</feature>
<dbReference type="InterPro" id="IPR002550">
    <property type="entry name" value="CNNM"/>
</dbReference>
<dbReference type="PATRIC" id="fig|92706.3.peg.1588"/>
<dbReference type="PANTHER" id="PTHR43099">
    <property type="entry name" value="UPF0053 PROTEIN YRKA"/>
    <property type="match status" value="1"/>
</dbReference>
<protein>
    <submittedName>
        <fullName evidence="12">Membrane protein</fullName>
    </submittedName>
</protein>
<dbReference type="EMBL" id="CP011309">
    <property type="protein sequence ID" value="AKF27427.1"/>
    <property type="molecule type" value="Genomic_DNA"/>
</dbReference>
<dbReference type="RefSeq" id="WP_003856239.1">
    <property type="nucleotide sequence ID" value="NZ_CP011309.1"/>
</dbReference>
<feature type="domain" description="CBS" evidence="10">
    <location>
        <begin position="221"/>
        <end position="284"/>
    </location>
</feature>
<dbReference type="PANTHER" id="PTHR43099:SF5">
    <property type="entry name" value="HLYC_CORC FAMILY TRANSPORTER"/>
    <property type="match status" value="1"/>
</dbReference>
<evidence type="ECO:0000256" key="4">
    <source>
        <dbReference type="ARBA" id="ARBA00022737"/>
    </source>
</evidence>
<dbReference type="CDD" id="cd04590">
    <property type="entry name" value="CBS_pair_CorC_HlyC_assoc"/>
    <property type="match status" value="1"/>
</dbReference>
<dbReference type="InterPro" id="IPR051676">
    <property type="entry name" value="UPF0053_domain"/>
</dbReference>
<keyword evidence="6 8" id="KW-0472">Membrane</keyword>
<evidence type="ECO:0000256" key="1">
    <source>
        <dbReference type="ARBA" id="ARBA00004651"/>
    </source>
</evidence>
<evidence type="ECO:0000259" key="10">
    <source>
        <dbReference type="PROSITE" id="PS51371"/>
    </source>
</evidence>
<keyword evidence="2" id="KW-1003">Cell membrane</keyword>
<evidence type="ECO:0000313" key="13">
    <source>
        <dbReference type="Proteomes" id="UP000034037"/>
    </source>
</evidence>
<comment type="subcellular location">
    <subcellularLocation>
        <location evidence="1">Cell membrane</location>
        <topology evidence="1">Multi-pass membrane protein</topology>
    </subcellularLocation>
</comment>
<evidence type="ECO:0000256" key="6">
    <source>
        <dbReference type="ARBA" id="ARBA00023136"/>
    </source>
</evidence>
<sequence>MSIWATVLLIIVLLSANAFFVAAEFALISSRRDRLDSLVSQGKKGAEKVLYATEHLSIMLAGAQFGITVCSLILGKVAEPAIAHFIEVPFTSWGVPNDLIHPISFVIALAIITWLHILFGEMVPKNIAIAGPETLGMWLAPVLIAFVKITRPLIEFMNWIARLTLRAFGVEQKDELDSTVDPEQLASMISESRSEGLLDAEEHARLSKALRSEQRSIKELVIKDEDVRTLAFGKSGPTLHQLEEAVRETGFSRFPVTGRDGSYLGYIHIKDILPRLADPEMDPSETIPRSALRPLSNVDADGLMDDVLDFMHHRSAHMAQVRLKGELLGVITLEDLIEEYVGTVNDWTHESSDD</sequence>
<keyword evidence="5 8" id="KW-1133">Transmembrane helix</keyword>
<dbReference type="InterPro" id="IPR000644">
    <property type="entry name" value="CBS_dom"/>
</dbReference>
<gene>
    <name evidence="12" type="ORF">YH66_07645</name>
</gene>
<dbReference type="AlphaFoldDB" id="A0A0F6Z6H4"/>
<feature type="domain" description="CNNM transmembrane" evidence="11">
    <location>
        <begin position="1"/>
        <end position="202"/>
    </location>
</feature>
<evidence type="ECO:0000256" key="8">
    <source>
        <dbReference type="PROSITE-ProRule" id="PRU01193"/>
    </source>
</evidence>
<evidence type="ECO:0000256" key="3">
    <source>
        <dbReference type="ARBA" id="ARBA00022692"/>
    </source>
</evidence>
<feature type="transmembrane region" description="Helical" evidence="9">
    <location>
        <begin position="49"/>
        <end position="74"/>
    </location>
</feature>
<dbReference type="Pfam" id="PF00571">
    <property type="entry name" value="CBS"/>
    <property type="match status" value="2"/>
</dbReference>
<dbReference type="HOGENOM" id="CLU_015237_4_0_11"/>
<dbReference type="GO" id="GO:0005886">
    <property type="term" value="C:plasma membrane"/>
    <property type="evidence" value="ECO:0007669"/>
    <property type="project" value="UniProtKB-SubCell"/>
</dbReference>
<name>A0A0F6Z6H4_9CORY</name>
<evidence type="ECO:0000256" key="7">
    <source>
        <dbReference type="PROSITE-ProRule" id="PRU00703"/>
    </source>
</evidence>
<dbReference type="PROSITE" id="PS51846">
    <property type="entry name" value="CNNM"/>
    <property type="match status" value="1"/>
</dbReference>
<reference evidence="12 13" key="1">
    <citation type="submission" date="2015-04" db="EMBL/GenBank/DDBJ databases">
        <title>Complete Genome Sequence of Brevibacterium flavum ATCC 15168.</title>
        <authorList>
            <person name="Ahn J."/>
            <person name="Park G."/>
            <person name="Jeon W."/>
            <person name="Jang Y."/>
            <person name="Jang M."/>
            <person name="Lee H."/>
            <person name="Lee H."/>
        </authorList>
    </citation>
    <scope>NUCLEOTIDE SEQUENCE [LARGE SCALE GENOMIC DNA]</scope>
    <source>
        <strain evidence="12 13">ATCC 15168</strain>
    </source>
</reference>
<evidence type="ECO:0000313" key="12">
    <source>
        <dbReference type="EMBL" id="AKF27427.1"/>
    </source>
</evidence>
<feature type="transmembrane region" description="Helical" evidence="9">
    <location>
        <begin position="6"/>
        <end position="28"/>
    </location>
</feature>
<proteinExistence type="predicted"/>
<dbReference type="Proteomes" id="UP000034037">
    <property type="component" value="Chromosome"/>
</dbReference>
<dbReference type="PROSITE" id="PS51371">
    <property type="entry name" value="CBS"/>
    <property type="match status" value="1"/>
</dbReference>
<evidence type="ECO:0000256" key="5">
    <source>
        <dbReference type="ARBA" id="ARBA00022989"/>
    </source>
</evidence>
<keyword evidence="4" id="KW-0677">Repeat</keyword>
<dbReference type="InterPro" id="IPR046342">
    <property type="entry name" value="CBS_dom_sf"/>
</dbReference>
<keyword evidence="7" id="KW-0129">CBS domain</keyword>
<keyword evidence="13" id="KW-1185">Reference proteome</keyword>
<dbReference type="Gene3D" id="3.10.580.10">
    <property type="entry name" value="CBS-domain"/>
    <property type="match status" value="1"/>
</dbReference>
<evidence type="ECO:0000256" key="9">
    <source>
        <dbReference type="SAM" id="Phobius"/>
    </source>
</evidence>
<dbReference type="Pfam" id="PF01595">
    <property type="entry name" value="CNNM"/>
    <property type="match status" value="1"/>
</dbReference>
<organism evidence="12 13">
    <name type="scientific">[Brevibacterium] flavum</name>
    <dbReference type="NCBI Taxonomy" id="92706"/>
    <lineage>
        <taxon>Bacteria</taxon>
        <taxon>Bacillati</taxon>
        <taxon>Actinomycetota</taxon>
        <taxon>Actinomycetes</taxon>
        <taxon>Mycobacteriales</taxon>
        <taxon>Corynebacteriaceae</taxon>
        <taxon>Corynebacterium</taxon>
    </lineage>
</organism>
<keyword evidence="3 8" id="KW-0812">Transmembrane</keyword>